<evidence type="ECO:0000259" key="3">
    <source>
        <dbReference type="Pfam" id="PF14383"/>
    </source>
</evidence>
<protein>
    <recommendedName>
        <fullName evidence="6">DUF4378 domain-containing protein</fullName>
    </recommendedName>
</protein>
<comment type="caution">
    <text evidence="4">The sequence shown here is derived from an EMBL/GenBank/DDBJ whole genome shotgun (WGS) entry which is preliminary data.</text>
</comment>
<feature type="region of interest" description="Disordered" evidence="1">
    <location>
        <begin position="145"/>
        <end position="168"/>
    </location>
</feature>
<name>A0A9W8CE35_9POAL</name>
<feature type="compositionally biased region" description="Polar residues" evidence="1">
    <location>
        <begin position="149"/>
        <end position="165"/>
    </location>
</feature>
<evidence type="ECO:0000256" key="1">
    <source>
        <dbReference type="SAM" id="MobiDB-lite"/>
    </source>
</evidence>
<evidence type="ECO:0000259" key="2">
    <source>
        <dbReference type="Pfam" id="PF14309"/>
    </source>
</evidence>
<dbReference type="OrthoDB" id="1932693at2759"/>
<organism evidence="4 5">
    <name type="scientific">Paspalum vaginatum</name>
    <name type="common">seashore paspalum</name>
    <dbReference type="NCBI Taxonomy" id="158149"/>
    <lineage>
        <taxon>Eukaryota</taxon>
        <taxon>Viridiplantae</taxon>
        <taxon>Streptophyta</taxon>
        <taxon>Embryophyta</taxon>
        <taxon>Tracheophyta</taxon>
        <taxon>Spermatophyta</taxon>
        <taxon>Magnoliopsida</taxon>
        <taxon>Liliopsida</taxon>
        <taxon>Poales</taxon>
        <taxon>Poaceae</taxon>
        <taxon>PACMAD clade</taxon>
        <taxon>Panicoideae</taxon>
        <taxon>Andropogonodae</taxon>
        <taxon>Paspaleae</taxon>
        <taxon>Paspalinae</taxon>
        <taxon>Paspalum</taxon>
    </lineage>
</organism>
<feature type="compositionally biased region" description="Polar residues" evidence="1">
    <location>
        <begin position="676"/>
        <end position="694"/>
    </location>
</feature>
<dbReference type="PANTHER" id="PTHR46634:SF7">
    <property type="entry name" value="PHOSPHATIDYLINOSITOL N-ACETYGLUCOSAMINLYTRANSFERASE SUBUNIT P-RELATED"/>
    <property type="match status" value="1"/>
</dbReference>
<dbReference type="InterPro" id="IPR025486">
    <property type="entry name" value="DUF4378"/>
</dbReference>
<dbReference type="AlphaFoldDB" id="A0A9W8CE35"/>
<accession>A0A9W8CE35</accession>
<evidence type="ECO:0008006" key="6">
    <source>
        <dbReference type="Google" id="ProtNLM"/>
    </source>
</evidence>
<gene>
    <name evidence="4" type="ORF">BS78_K248100</name>
</gene>
<dbReference type="EMBL" id="MU629725">
    <property type="protein sequence ID" value="KAJ1255383.1"/>
    <property type="molecule type" value="Genomic_DNA"/>
</dbReference>
<dbReference type="Pfam" id="PF14383">
    <property type="entry name" value="VARLMGL"/>
    <property type="match status" value="1"/>
</dbReference>
<keyword evidence="5" id="KW-1185">Reference proteome</keyword>
<evidence type="ECO:0000313" key="4">
    <source>
        <dbReference type="EMBL" id="KAJ1255383.1"/>
    </source>
</evidence>
<sequence length="908" mass="100752">MVSSPGFSPTAHIRAISSKDHLRVEECYKSCRGQLVCLQGANDSSSSRKSNATSLKMLLAEEMAKEMESKRRSPSVIARLMGLEDDSPTEEPIVQHMKSNLSSYLNAINNTLQEKEHHRPKMLKTQSHQPCDEKIEYNDIYEVSEEQSGRSNFQDQTSQKGGSSENKSEQFDIAQEKCMAPKHLVVKEKLLCTKDLPGALDVPCSNKGLFLELPEEHNPTFSRQLSGLHKNGAAPQTKRITVLKPIISADISGVRQFREEQIGKQNALKMRRFDQIPNSKEEMPSQTSRIVLLRPTPGKPGIPKAKLTPRATSFQLTNRNVLNKSSDINRTTIGSSGLVHGSMEYRLDGCHQRDDSLLSSAYSNGYGADESSFSDSEADHNSGSEIDDITLSNSEGGSPLSKHSENYIRRYEGQCFSSSFSQTSHFSESSVIREAKKQLSERWAMVTCDETSQVQPSKRKCTLGEMLSIKDDKKEYDATGTLSVSTNQSWCLENELTSCSTCVTASRKSDDNEERSSRKLPRSKAVPVLSSRFDNMVGVQASNPESCRLKVSAVSNKGKSAFNGRVSEIFLSRSKKPRRRSSIYHPSDCFADRLEACVVHSRLNYSHNLHADEKAMDCEFDSFSTQISASTSDRTSGASVSLGCSSRNLDKLGVNKGLNNKRDQPSPTSVLDAPSEDSSCNEPETSGRTASKNGISRYPAIETLTHFLSWGDIESESLCNPRPTSLLSDVDDDESECHILVQNIMSSAGLGSSQSSMVFTGWHLPDHPLDPVLCNILSELQKKGSYRRLLFDCVNVALIEIGENTLLSAFLWSKRHSRTWRGTSSPDLGVEVWNILKNWIYGAQMLVVSKKDNAGIMLDRLVKQEVEGRAWMNLFMLQVVDITEQLEGGVLEELVEEAVLDIAVCFPR</sequence>
<reference evidence="4 5" key="1">
    <citation type="submission" date="2022-10" db="EMBL/GenBank/DDBJ databases">
        <title>WGS assembly of Paspalum vaginatum 540-79.</title>
        <authorList>
            <person name="Sun G."/>
            <person name="Wase N."/>
            <person name="Shu S."/>
            <person name="Jenkins J."/>
            <person name="Zhou B."/>
            <person name="Torres-Rodriguez J."/>
            <person name="Chen C."/>
            <person name="Sandor L."/>
            <person name="Plott C."/>
            <person name="Yoshinga Y."/>
            <person name="Daum C."/>
            <person name="Qi P."/>
            <person name="Barry K."/>
            <person name="Lipzen A."/>
            <person name="Berry L."/>
            <person name="Pedersen C."/>
            <person name="Gottilla T."/>
            <person name="Foltz A."/>
            <person name="Yu H."/>
            <person name="O'Malley R."/>
            <person name="Zhang C."/>
            <person name="Devos K."/>
            <person name="Sigmon B."/>
            <person name="Yu B."/>
            <person name="Obata T."/>
            <person name="Schmutz J."/>
            <person name="Schnable J."/>
        </authorList>
    </citation>
    <scope>NUCLEOTIDE SEQUENCE [LARGE SCALE GENOMIC DNA]</scope>
    <source>
        <strain evidence="5">cv. 540-79</strain>
    </source>
</reference>
<proteinExistence type="predicted"/>
<feature type="region of interest" description="Disordered" evidence="1">
    <location>
        <begin position="368"/>
        <end position="401"/>
    </location>
</feature>
<dbReference type="Proteomes" id="UP001164776">
    <property type="component" value="Unassembled WGS sequence"/>
</dbReference>
<dbReference type="InterPro" id="IPR032795">
    <property type="entry name" value="DUF3741-assoc"/>
</dbReference>
<feature type="domain" description="DUF3741" evidence="3">
    <location>
        <begin position="67"/>
        <end position="84"/>
    </location>
</feature>
<evidence type="ECO:0000313" key="5">
    <source>
        <dbReference type="Proteomes" id="UP001164776"/>
    </source>
</evidence>
<dbReference type="Pfam" id="PF14309">
    <property type="entry name" value="DUF4378"/>
    <property type="match status" value="1"/>
</dbReference>
<feature type="region of interest" description="Disordered" evidence="1">
    <location>
        <begin position="654"/>
        <end position="694"/>
    </location>
</feature>
<feature type="domain" description="DUF4378" evidence="2">
    <location>
        <begin position="740"/>
        <end position="897"/>
    </location>
</feature>
<dbReference type="PANTHER" id="PTHR46634">
    <property type="entry name" value="M REDUCTASE II SUBUNIT GAMMA, PUTATIVE (DUF3741)-RELATED"/>
    <property type="match status" value="1"/>
</dbReference>